<dbReference type="InterPro" id="IPR002110">
    <property type="entry name" value="Ankyrin_rpt"/>
</dbReference>
<dbReference type="FunFam" id="1.25.40.20:FF:000198">
    <property type="entry name" value="Myosin binding subunit, isoform P"/>
    <property type="match status" value="1"/>
</dbReference>
<dbReference type="GO" id="GO:0005737">
    <property type="term" value="C:cytoplasm"/>
    <property type="evidence" value="ECO:0007669"/>
    <property type="project" value="TreeGrafter"/>
</dbReference>
<protein>
    <submittedName>
        <fullName evidence="5">Protein phosphatase 1 regulatory subunit 16A-like</fullName>
    </submittedName>
</protein>
<evidence type="ECO:0000313" key="4">
    <source>
        <dbReference type="Proteomes" id="UP000694925"/>
    </source>
</evidence>
<organism evidence="4 5">
    <name type="scientific">Ceratina calcarata</name>
    <dbReference type="NCBI Taxonomy" id="156304"/>
    <lineage>
        <taxon>Eukaryota</taxon>
        <taxon>Metazoa</taxon>
        <taxon>Ecdysozoa</taxon>
        <taxon>Arthropoda</taxon>
        <taxon>Hexapoda</taxon>
        <taxon>Insecta</taxon>
        <taxon>Pterygota</taxon>
        <taxon>Neoptera</taxon>
        <taxon>Endopterygota</taxon>
        <taxon>Hymenoptera</taxon>
        <taxon>Apocrita</taxon>
        <taxon>Aculeata</taxon>
        <taxon>Apoidea</taxon>
        <taxon>Anthophila</taxon>
        <taxon>Apidae</taxon>
        <taxon>Ceratina</taxon>
        <taxon>Zadontomerus</taxon>
    </lineage>
</organism>
<dbReference type="KEGG" id="ccal:108632046"/>
<reference evidence="5" key="1">
    <citation type="submission" date="2025-08" db="UniProtKB">
        <authorList>
            <consortium name="RefSeq"/>
        </authorList>
    </citation>
    <scope>IDENTIFICATION</scope>
    <source>
        <tissue evidence="5">Whole body</tissue>
    </source>
</reference>
<dbReference type="InterPro" id="IPR036770">
    <property type="entry name" value="Ankyrin_rpt-contain_sf"/>
</dbReference>
<dbReference type="PANTHER" id="PTHR24179">
    <property type="entry name" value="PROTEIN PHOSPHATASE 1 REGULATORY SUBUNIT 12"/>
    <property type="match status" value="1"/>
</dbReference>
<evidence type="ECO:0000256" key="3">
    <source>
        <dbReference type="SAM" id="MobiDB-lite"/>
    </source>
</evidence>
<evidence type="ECO:0000256" key="2">
    <source>
        <dbReference type="PROSITE-ProRule" id="PRU00023"/>
    </source>
</evidence>
<evidence type="ECO:0000313" key="5">
    <source>
        <dbReference type="RefSeq" id="XP_017891831.1"/>
    </source>
</evidence>
<dbReference type="GeneID" id="108632046"/>
<dbReference type="SMART" id="SM00248">
    <property type="entry name" value="ANK"/>
    <property type="match status" value="2"/>
</dbReference>
<dbReference type="RefSeq" id="XP_017891831.1">
    <property type="nucleotide sequence ID" value="XM_018036342.2"/>
</dbReference>
<feature type="compositionally biased region" description="Polar residues" evidence="3">
    <location>
        <begin position="262"/>
        <end position="289"/>
    </location>
</feature>
<keyword evidence="2" id="KW-0040">ANK repeat</keyword>
<sequence>MVTDIYCKIVKYLRMQSVLCKHTGKYSCKDYKQLTMEHSDLVAEMVHVERLTTQERLHLARHRRLQQLKVWRQREKEWMRHQTRHTSNKRHIYFNDSVMLLEAAARNDIDEGDTIRLFLFLHIAAANGYLRVVEFLLDQHVSTDVEDNDKWQPVHAAACWGHLEVLELLVQNGADLNARNKHDETPADICEDPEIRERIVELKTEQESKRLREAQGRRVRRSQSINTRTQSVRRTSIRDKVLTTKKDAQEEARLRLQAQQTYAPTATNAPQSENGANARESANSETGSTGPPVAMRKSPEGKDDSSFHKDADKDSVTGSESPIGNQQPIYSTDGGDANGKINIHVSVVFVKSLSDLKKQRAQNRHISTGSIDANGNGIPVSPISNSSLNAAGDFQRFTGNTSDIVGDNHSEKSCCTVM</sequence>
<keyword evidence="1" id="KW-0677">Repeat</keyword>
<feature type="repeat" description="ANK" evidence="2">
    <location>
        <begin position="149"/>
        <end position="181"/>
    </location>
</feature>
<name>A0AAJ7NEX5_9HYME</name>
<dbReference type="SUPFAM" id="SSF48403">
    <property type="entry name" value="Ankyrin repeat"/>
    <property type="match status" value="1"/>
</dbReference>
<feature type="region of interest" description="Disordered" evidence="3">
    <location>
        <begin position="207"/>
        <end position="249"/>
    </location>
</feature>
<feature type="region of interest" description="Disordered" evidence="3">
    <location>
        <begin position="262"/>
        <end position="335"/>
    </location>
</feature>
<feature type="compositionally biased region" description="Basic and acidic residues" evidence="3">
    <location>
        <begin position="207"/>
        <end position="216"/>
    </location>
</feature>
<accession>A0AAJ7NEX5</accession>
<dbReference type="GO" id="GO:0004857">
    <property type="term" value="F:enzyme inhibitor activity"/>
    <property type="evidence" value="ECO:0007669"/>
    <property type="project" value="TreeGrafter"/>
</dbReference>
<proteinExistence type="predicted"/>
<dbReference type="PROSITE" id="PS50297">
    <property type="entry name" value="ANK_REP_REGION"/>
    <property type="match status" value="1"/>
</dbReference>
<feature type="compositionally biased region" description="Polar residues" evidence="3">
    <location>
        <begin position="222"/>
        <end position="234"/>
    </location>
</feature>
<dbReference type="PROSITE" id="PS50088">
    <property type="entry name" value="ANK_REPEAT"/>
    <property type="match status" value="2"/>
</dbReference>
<dbReference type="InterPro" id="IPR051226">
    <property type="entry name" value="PP1_Regulatory_Subunit"/>
</dbReference>
<dbReference type="CTD" id="40032"/>
<gene>
    <name evidence="5" type="primary">LOC108632046</name>
</gene>
<feature type="compositionally biased region" description="Basic and acidic residues" evidence="3">
    <location>
        <begin position="236"/>
        <end position="249"/>
    </location>
</feature>
<feature type="compositionally biased region" description="Basic and acidic residues" evidence="3">
    <location>
        <begin position="297"/>
        <end position="315"/>
    </location>
</feature>
<dbReference type="Proteomes" id="UP000694925">
    <property type="component" value="Unplaced"/>
</dbReference>
<keyword evidence="4" id="KW-1185">Reference proteome</keyword>
<dbReference type="AlphaFoldDB" id="A0AAJ7NEX5"/>
<feature type="repeat" description="ANK" evidence="2">
    <location>
        <begin position="121"/>
        <end position="148"/>
    </location>
</feature>
<dbReference type="Gene3D" id="1.25.40.20">
    <property type="entry name" value="Ankyrin repeat-containing domain"/>
    <property type="match status" value="1"/>
</dbReference>
<dbReference type="GO" id="GO:0017020">
    <property type="term" value="F:myosin phosphatase regulator activity"/>
    <property type="evidence" value="ECO:0007669"/>
    <property type="project" value="TreeGrafter"/>
</dbReference>
<dbReference type="PANTHER" id="PTHR24179:SF29">
    <property type="entry name" value="LD46604P"/>
    <property type="match status" value="1"/>
</dbReference>
<feature type="compositionally biased region" description="Polar residues" evidence="3">
    <location>
        <begin position="316"/>
        <end position="330"/>
    </location>
</feature>
<evidence type="ECO:0000256" key="1">
    <source>
        <dbReference type="ARBA" id="ARBA00022737"/>
    </source>
</evidence>
<dbReference type="Pfam" id="PF12796">
    <property type="entry name" value="Ank_2"/>
    <property type="match status" value="1"/>
</dbReference>